<evidence type="ECO:0000256" key="5">
    <source>
        <dbReference type="ARBA" id="ARBA00023239"/>
    </source>
</evidence>
<name>A0A656Z8F9_9PROT</name>
<dbReference type="GO" id="GO:0030170">
    <property type="term" value="F:pyridoxal phosphate binding"/>
    <property type="evidence" value="ECO:0007669"/>
    <property type="project" value="InterPro"/>
</dbReference>
<evidence type="ECO:0000313" key="8">
    <source>
        <dbReference type="EMBL" id="KYC29299.1"/>
    </source>
</evidence>
<dbReference type="InterPro" id="IPR010977">
    <property type="entry name" value="Aromatic_deC"/>
</dbReference>
<keyword evidence="3" id="KW-0210">Decarboxylase</keyword>
<dbReference type="PRINTS" id="PR00800">
    <property type="entry name" value="YHDCRBOXLASE"/>
</dbReference>
<dbReference type="GO" id="GO:0019752">
    <property type="term" value="P:carboxylic acid metabolic process"/>
    <property type="evidence" value="ECO:0007669"/>
    <property type="project" value="InterPro"/>
</dbReference>
<evidence type="ECO:0000313" key="9">
    <source>
        <dbReference type="Proteomes" id="UP000243416"/>
    </source>
</evidence>
<keyword evidence="5 7" id="KW-0456">Lyase</keyword>
<reference evidence="8 9" key="1">
    <citation type="journal article" date="2016" name="ISME J.">
        <title>Integrated multi-omics analyses reveal the biochemical mechanisms and phylogenetic relevance of anaerobic androgen biodegradation in the environment.</title>
        <authorList>
            <person name="Yang F.C."/>
            <person name="Chen Y.L."/>
            <person name="Tang S.L."/>
            <person name="Yu C.P."/>
            <person name="Wang P.H."/>
            <person name="Ismail W."/>
            <person name="Wang C.H."/>
            <person name="Ding J.Y."/>
            <person name="Yang C.Y."/>
            <person name="Yang C.Y."/>
            <person name="Chiang Y.R."/>
        </authorList>
    </citation>
    <scope>NUCLEOTIDE SEQUENCE [LARGE SCALE GENOMIC DNA]</scope>
    <source>
        <strain evidence="8 9">DSM 13999</strain>
    </source>
</reference>
<dbReference type="InterPro" id="IPR002129">
    <property type="entry name" value="PyrdxlP-dep_de-COase"/>
</dbReference>
<dbReference type="GO" id="GO:0004058">
    <property type="term" value="F:aromatic-L-amino-acid decarboxylase activity"/>
    <property type="evidence" value="ECO:0007669"/>
    <property type="project" value="UniProtKB-EC"/>
</dbReference>
<dbReference type="PANTHER" id="PTHR11999">
    <property type="entry name" value="GROUP II PYRIDOXAL-5-PHOSPHATE DECARBOXYLASE"/>
    <property type="match status" value="1"/>
</dbReference>
<comment type="similarity">
    <text evidence="2 7">Belongs to the group II decarboxylase family.</text>
</comment>
<comment type="cofactor">
    <cofactor evidence="1 6 7">
        <name>pyridoxal 5'-phosphate</name>
        <dbReference type="ChEBI" id="CHEBI:597326"/>
    </cofactor>
</comment>
<dbReference type="Proteomes" id="UP000243416">
    <property type="component" value="Unassembled WGS sequence"/>
</dbReference>
<accession>A0A656Z8F9</accession>
<sequence length="521" mass="55867">MPEPSQANHPAAEPDSAADAAATLDPQDWQALRVQAHRMLDDILDYQQHIRQRPVWQPAPAAVRDTFQQALPRQPQALSAVHEDFMQDILPYAIGNAHPGFMGWVHGAGTPVGMLGEMLAAGLNANLGGRAQVPIAVERQVTHWMRELFGFPENASGLFVTGTSMANLLALLVARTQALGTDTRRQGLLAGGEQLVAYASAGAHKCIYKAMDVAGIGGEFLRTIPLDGNFRIDLAALEQAIAEDRAAGLKPFMIAGTAGSVDVGAIDPLPQLADLAQREGLWFHIDGAFGALGMLAPDIAPRLAGIERADSIAFDFHKWLQVPYDAGFVLVRDGNLHFDSFALPVAYLSRDMRGMAAGSPWPCDFGLDLSRSFKALKTWFTIKVYGTERLGRMISATCELARYLARRVADAPQLELLAPVELNIVCFRYRCPAGSNADLVNAAIVVALQESGIAAPSTTTIAGHLAIRVAIVNHRTQRPDIDALLRATLELGEKTLASGVGQGASLNGFGFGFGLRQDAAE</sequence>
<gene>
    <name evidence="8" type="ORF">ACY05_01825</name>
</gene>
<dbReference type="CDD" id="cd06450">
    <property type="entry name" value="DOPA_deC_like"/>
    <property type="match status" value="1"/>
</dbReference>
<dbReference type="RefSeq" id="WP_067169991.1">
    <property type="nucleotide sequence ID" value="NZ_LFZK01000001.1"/>
</dbReference>
<dbReference type="Pfam" id="PF00282">
    <property type="entry name" value="Pyridoxal_deC"/>
    <property type="match status" value="1"/>
</dbReference>
<evidence type="ECO:0000256" key="4">
    <source>
        <dbReference type="ARBA" id="ARBA00022898"/>
    </source>
</evidence>
<dbReference type="InterPro" id="IPR021115">
    <property type="entry name" value="Pyridoxal-P_BS"/>
</dbReference>
<dbReference type="SUPFAM" id="SSF53383">
    <property type="entry name" value="PLP-dependent transferases"/>
    <property type="match status" value="1"/>
</dbReference>
<dbReference type="Gene3D" id="3.40.640.10">
    <property type="entry name" value="Type I PLP-dependent aspartate aminotransferase-like (Major domain)"/>
    <property type="match status" value="1"/>
</dbReference>
<dbReference type="PROSITE" id="PS00392">
    <property type="entry name" value="DDC_GAD_HDC_YDC"/>
    <property type="match status" value="1"/>
</dbReference>
<evidence type="ECO:0000256" key="2">
    <source>
        <dbReference type="ARBA" id="ARBA00009533"/>
    </source>
</evidence>
<dbReference type="AlphaFoldDB" id="A0A656Z8F9"/>
<feature type="modified residue" description="N6-(pyridoxal phosphate)lysine" evidence="6">
    <location>
        <position position="318"/>
    </location>
</feature>
<evidence type="ECO:0000256" key="7">
    <source>
        <dbReference type="RuleBase" id="RU000382"/>
    </source>
</evidence>
<evidence type="ECO:0000256" key="1">
    <source>
        <dbReference type="ARBA" id="ARBA00001933"/>
    </source>
</evidence>
<keyword evidence="4 6" id="KW-0663">Pyridoxal phosphate</keyword>
<dbReference type="GO" id="GO:0006520">
    <property type="term" value="P:amino acid metabolic process"/>
    <property type="evidence" value="ECO:0007669"/>
    <property type="project" value="InterPro"/>
</dbReference>
<keyword evidence="9" id="KW-1185">Reference proteome</keyword>
<dbReference type="PANTHER" id="PTHR11999:SF70">
    <property type="entry name" value="MIP05841P"/>
    <property type="match status" value="1"/>
</dbReference>
<protein>
    <submittedName>
        <fullName evidence="8">Cytochrome D ubiquinol oxidase subunit I</fullName>
    </submittedName>
</protein>
<dbReference type="InterPro" id="IPR015421">
    <property type="entry name" value="PyrdxlP-dep_Trfase_major"/>
</dbReference>
<dbReference type="EMBL" id="LFZK01000001">
    <property type="protein sequence ID" value="KYC29299.1"/>
    <property type="molecule type" value="Genomic_DNA"/>
</dbReference>
<proteinExistence type="inferred from homology"/>
<organism evidence="8 9">
    <name type="scientific">Sterolibacterium denitrificans</name>
    <dbReference type="NCBI Taxonomy" id="157592"/>
    <lineage>
        <taxon>Bacteria</taxon>
        <taxon>Pseudomonadati</taxon>
        <taxon>Pseudomonadota</taxon>
        <taxon>Betaproteobacteria</taxon>
        <taxon>Nitrosomonadales</taxon>
        <taxon>Sterolibacteriaceae</taxon>
        <taxon>Sterolibacterium</taxon>
    </lineage>
</organism>
<comment type="caution">
    <text evidence="8">The sequence shown here is derived from an EMBL/GenBank/DDBJ whole genome shotgun (WGS) entry which is preliminary data.</text>
</comment>
<evidence type="ECO:0000256" key="3">
    <source>
        <dbReference type="ARBA" id="ARBA00022793"/>
    </source>
</evidence>
<dbReference type="Gene3D" id="1.20.1340.10">
    <property type="entry name" value="dopa decarboxylase, N-terminal domain"/>
    <property type="match status" value="1"/>
</dbReference>
<evidence type="ECO:0000256" key="6">
    <source>
        <dbReference type="PIRSR" id="PIRSR602129-50"/>
    </source>
</evidence>
<dbReference type="InterPro" id="IPR015422">
    <property type="entry name" value="PyrdxlP-dep_Trfase_small"/>
</dbReference>
<dbReference type="Gene3D" id="3.90.1150.10">
    <property type="entry name" value="Aspartate Aminotransferase, domain 1"/>
    <property type="match status" value="1"/>
</dbReference>
<dbReference type="InterPro" id="IPR015424">
    <property type="entry name" value="PyrdxlP-dep_Trfase"/>
</dbReference>